<reference evidence="2 3" key="1">
    <citation type="submission" date="2019-05" db="EMBL/GenBank/DDBJ databases">
        <title>Mumia sp. nov., isolated from the intestinal contents of plateau pika (Ochotona curzoniae) in the Qinghai-Tibet plateau of China.</title>
        <authorList>
            <person name="Tian Z."/>
        </authorList>
    </citation>
    <scope>NUCLEOTIDE SEQUENCE [LARGE SCALE GENOMIC DNA]</scope>
    <source>
        <strain evidence="3">527</strain>
        <strain evidence="2">Z527</strain>
    </source>
</reference>
<evidence type="ECO:0000313" key="3">
    <source>
        <dbReference type="Proteomes" id="UP000306740"/>
    </source>
</evidence>
<dbReference type="Gene3D" id="3.40.50.10900">
    <property type="entry name" value="PAC-like subunit"/>
    <property type="match status" value="1"/>
</dbReference>
<accession>A0A5C4MCD8</accession>
<dbReference type="InterPro" id="IPR019151">
    <property type="entry name" value="Proteasome_assmbl_chaperone_2"/>
</dbReference>
<dbReference type="OrthoDB" id="3733464at2"/>
<dbReference type="EMBL" id="VDFR01000212">
    <property type="protein sequence ID" value="TNC30715.1"/>
    <property type="molecule type" value="Genomic_DNA"/>
</dbReference>
<proteinExistence type="predicted"/>
<comment type="caution">
    <text evidence="2">The sequence shown here is derived from an EMBL/GenBank/DDBJ whole genome shotgun (WGS) entry which is preliminary data.</text>
</comment>
<dbReference type="AlphaFoldDB" id="A0A5C4MCD8"/>
<evidence type="ECO:0000313" key="1">
    <source>
        <dbReference type="EMBL" id="TNC29991.1"/>
    </source>
</evidence>
<sequence length="322" mass="36221">MPCGRRTLGGVVVRNWIARLRPGHGDGGIFDGLPDGVRPTMIYAFDGFLNAGSAPRLALEHLESRDEGEVVHTFDLDDYYDYRARRPPVVFDRDRYSDYEQPSLELRLHRDDHGAPYLVLTGPEPDFRWEQFTEEVHELVEEHGVELVVGLGAVPMGVPHTRPSVVTNHAVRRDLLDRKNLFRAQVVLPASIQSVLEIRLGEWGHDALGYVAHVPQYVAQVEYPSASVALLEAVAHRTGLQFDLEELRLQQAETVADIHKQVEEQDGGEVLAGLERQYDQMNRSATEPLVADESELPTPEEIGEQFEQFLAQLDERESGTSD</sequence>
<dbReference type="Pfam" id="PF09754">
    <property type="entry name" value="PAC2"/>
    <property type="match status" value="1"/>
</dbReference>
<dbReference type="InterPro" id="IPR038389">
    <property type="entry name" value="PSMG2_sf"/>
</dbReference>
<dbReference type="InterPro" id="IPR008492">
    <property type="entry name" value="Rv2714-like"/>
</dbReference>
<dbReference type="EMBL" id="VDFR01000227">
    <property type="protein sequence ID" value="TNC29991.1"/>
    <property type="molecule type" value="Genomic_DNA"/>
</dbReference>
<dbReference type="PIRSF" id="PIRSF028754">
    <property type="entry name" value="UCP028754"/>
    <property type="match status" value="1"/>
</dbReference>
<protein>
    <submittedName>
        <fullName evidence="2">PAC2 family protein</fullName>
    </submittedName>
</protein>
<evidence type="ECO:0000313" key="2">
    <source>
        <dbReference type="EMBL" id="TNC30715.1"/>
    </source>
</evidence>
<name>A0A5C4MCD8_9ACTN</name>
<organism evidence="2 3">
    <name type="scientific">Mumia zhuanghuii</name>
    <dbReference type="NCBI Taxonomy" id="2585211"/>
    <lineage>
        <taxon>Bacteria</taxon>
        <taxon>Bacillati</taxon>
        <taxon>Actinomycetota</taxon>
        <taxon>Actinomycetes</taxon>
        <taxon>Propionibacteriales</taxon>
        <taxon>Nocardioidaceae</taxon>
        <taxon>Mumia</taxon>
    </lineage>
</organism>
<gene>
    <name evidence="2" type="ORF">FHE65_32575</name>
    <name evidence="1" type="ORF">FHE65_33195</name>
</gene>
<dbReference type="Proteomes" id="UP000306740">
    <property type="component" value="Unassembled WGS sequence"/>
</dbReference>
<dbReference type="SUPFAM" id="SSF159659">
    <property type="entry name" value="Cgl1923-like"/>
    <property type="match status" value="1"/>
</dbReference>